<organism evidence="2 3">
    <name type="scientific">Faecalibacillus intestinalis</name>
    <dbReference type="NCBI Taxonomy" id="1982626"/>
    <lineage>
        <taxon>Bacteria</taxon>
        <taxon>Bacillati</taxon>
        <taxon>Bacillota</taxon>
        <taxon>Erysipelotrichia</taxon>
        <taxon>Erysipelotrichales</taxon>
        <taxon>Coprobacillaceae</taxon>
        <taxon>Faecalibacillus</taxon>
    </lineage>
</organism>
<evidence type="ECO:0000313" key="3">
    <source>
        <dbReference type="Proteomes" id="UP000593842"/>
    </source>
</evidence>
<keyword evidence="1" id="KW-0812">Transmembrane</keyword>
<dbReference type="GeneID" id="70579805"/>
<name>A0A7I8E295_9FIRM</name>
<dbReference type="RefSeq" id="WP_158548231.1">
    <property type="nucleotide sequence ID" value="NZ_AP024085.1"/>
</dbReference>
<reference evidence="3" key="1">
    <citation type="submission" date="2020-09" db="EMBL/GenBank/DDBJ databases">
        <title>Complete genome sequencing of Faecalibacillus intestinalis strain 14EGH31.</title>
        <authorList>
            <person name="Sakamoto M."/>
            <person name="Murakami T."/>
            <person name="Mori H."/>
        </authorList>
    </citation>
    <scope>NUCLEOTIDE SEQUENCE [LARGE SCALE GENOMIC DNA]</scope>
    <source>
        <strain evidence="3">14EGH31</strain>
    </source>
</reference>
<proteinExistence type="predicted"/>
<keyword evidence="1" id="KW-0472">Membrane</keyword>
<keyword evidence="1" id="KW-1133">Transmembrane helix</keyword>
<evidence type="ECO:0000313" key="2">
    <source>
        <dbReference type="EMBL" id="BCL57654.1"/>
    </source>
</evidence>
<accession>A0A7I8E295</accession>
<gene>
    <name evidence="2" type="ORF">Fi14EGH31_13660</name>
</gene>
<sequence length="48" mass="5598">MKTVIKVLFVFLIALKLIDLFICGLWKILIPLFIFGLIMIIAFILEIF</sequence>
<dbReference type="KEGG" id="fit:Fi14EGH31_13660"/>
<feature type="transmembrane region" description="Helical" evidence="1">
    <location>
        <begin position="30"/>
        <end position="47"/>
    </location>
</feature>
<protein>
    <submittedName>
        <fullName evidence="2">Uncharacterized protein</fullName>
    </submittedName>
</protein>
<evidence type="ECO:0000256" key="1">
    <source>
        <dbReference type="SAM" id="Phobius"/>
    </source>
</evidence>
<dbReference type="AlphaFoldDB" id="A0A7I8E295"/>
<dbReference type="EMBL" id="AP024085">
    <property type="protein sequence ID" value="BCL57654.1"/>
    <property type="molecule type" value="Genomic_DNA"/>
</dbReference>
<dbReference type="Proteomes" id="UP000593842">
    <property type="component" value="Chromosome"/>
</dbReference>